<feature type="coiled-coil region" evidence="1">
    <location>
        <begin position="489"/>
        <end position="516"/>
    </location>
</feature>
<proteinExistence type="predicted"/>
<comment type="caution">
    <text evidence="3">The sequence shown here is derived from an EMBL/GenBank/DDBJ whole genome shotgun (WGS) entry which is preliminary data.</text>
</comment>
<dbReference type="OrthoDB" id="10664344at2759"/>
<name>A0A5N4APB7_PHOPY</name>
<evidence type="ECO:0000256" key="1">
    <source>
        <dbReference type="SAM" id="Coils"/>
    </source>
</evidence>
<dbReference type="EMBL" id="VVIM01000005">
    <property type="protein sequence ID" value="KAB0799169.1"/>
    <property type="molecule type" value="Genomic_DNA"/>
</dbReference>
<keyword evidence="1" id="KW-0175">Coiled coil</keyword>
<gene>
    <name evidence="3" type="ORF">PPYR_07049</name>
</gene>
<evidence type="ECO:0000256" key="2">
    <source>
        <dbReference type="SAM" id="MobiDB-lite"/>
    </source>
</evidence>
<protein>
    <submittedName>
        <fullName evidence="3">Uncharacterized protein</fullName>
    </submittedName>
</protein>
<dbReference type="InParanoid" id="A0A5N4APB7"/>
<evidence type="ECO:0000313" key="4">
    <source>
        <dbReference type="Proteomes" id="UP000327044"/>
    </source>
</evidence>
<accession>A0A5N4APB7</accession>
<keyword evidence="4" id="KW-1185">Reference proteome</keyword>
<evidence type="ECO:0000313" key="3">
    <source>
        <dbReference type="EMBL" id="KAB0799169.1"/>
    </source>
</evidence>
<feature type="compositionally biased region" description="Basic and acidic residues" evidence="2">
    <location>
        <begin position="542"/>
        <end position="551"/>
    </location>
</feature>
<dbReference type="Proteomes" id="UP000327044">
    <property type="component" value="Unassembled WGS sequence"/>
</dbReference>
<organism evidence="3 4">
    <name type="scientific">Photinus pyralis</name>
    <name type="common">Common eastern firefly</name>
    <name type="synonym">Lampyris pyralis</name>
    <dbReference type="NCBI Taxonomy" id="7054"/>
    <lineage>
        <taxon>Eukaryota</taxon>
        <taxon>Metazoa</taxon>
        <taxon>Ecdysozoa</taxon>
        <taxon>Arthropoda</taxon>
        <taxon>Hexapoda</taxon>
        <taxon>Insecta</taxon>
        <taxon>Pterygota</taxon>
        <taxon>Neoptera</taxon>
        <taxon>Endopterygota</taxon>
        <taxon>Coleoptera</taxon>
        <taxon>Polyphaga</taxon>
        <taxon>Elateriformia</taxon>
        <taxon>Elateroidea</taxon>
        <taxon>Lampyridae</taxon>
        <taxon>Lampyrinae</taxon>
        <taxon>Photinus</taxon>
    </lineage>
</organism>
<dbReference type="AlphaFoldDB" id="A0A5N4APB7"/>
<feature type="region of interest" description="Disordered" evidence="2">
    <location>
        <begin position="542"/>
        <end position="596"/>
    </location>
</feature>
<feature type="compositionally biased region" description="Polar residues" evidence="2">
    <location>
        <begin position="582"/>
        <end position="596"/>
    </location>
</feature>
<sequence>MEAPICDSIKLENEGLQVAEGRKSNTTTLMSSLHFKSELLAKMKAREHVTKIKVEYDLQELDSLKESSEAPLAALREVKSKLEEALEVETIYAPQLAREVQNTEKIKDMLIVHHTETERKYASKLKLISALEAKQKDLFPHYTSEKENVMKIITEKRKTLIEIENRKETEQLRFETEINKKTYDFEKLHMSNKTLMTDTEGYKQKLDDLQKLCALNTSTFESLIEDHRLVQNALTCKVAEIDELKKTGDRAKKQNSDKLNELENDLQTAKEKFEQLTQMELVAQEKCDENLNKVKELENDLEKLEDENVSLNRDGDELRCKRQAFAKEITANLTQLELEQEAVTTKRLQLNEAVINKKLQKEESLNIQSGLDEEISTASKKSADLKTLFEECDKEILANTAIKEALVREEMVLVSKIDNLRSSLSALQNNRLCRQENNNALLRELKAQVANTQFEHEQATRKHLITTVSARNQLDDYKYGKERLYQQNENDRKRTLEELQNEITTLKNTVNEEKDSINHLSRSIAEKKVSHDRLLQDLRNLHKEPAVDNKKQPTGILKSPGKASVSPKKVSFERRATDTESETASQSLNKSNSEVL</sequence>
<reference evidence="3 4" key="1">
    <citation type="journal article" date="2018" name="Elife">
        <title>Firefly genomes illuminate parallel origins of bioluminescence in beetles.</title>
        <authorList>
            <person name="Fallon T.R."/>
            <person name="Lower S.E."/>
            <person name="Chang C.H."/>
            <person name="Bessho-Uehara M."/>
            <person name="Martin G.J."/>
            <person name="Bewick A.J."/>
            <person name="Behringer M."/>
            <person name="Debat H.J."/>
            <person name="Wong I."/>
            <person name="Day J.C."/>
            <person name="Suvorov A."/>
            <person name="Silva C.J."/>
            <person name="Stanger-Hall K.F."/>
            <person name="Hall D.W."/>
            <person name="Schmitz R.J."/>
            <person name="Nelson D.R."/>
            <person name="Lewis S.M."/>
            <person name="Shigenobu S."/>
            <person name="Bybee S.M."/>
            <person name="Larracuente A.M."/>
            <person name="Oba Y."/>
            <person name="Weng J.K."/>
        </authorList>
    </citation>
    <scope>NUCLEOTIDE SEQUENCE [LARGE SCALE GENOMIC DNA]</scope>
    <source>
        <strain evidence="3">1611_PpyrPB1</strain>
        <tissue evidence="3">Whole body</tissue>
    </source>
</reference>
<feature type="coiled-coil region" evidence="1">
    <location>
        <begin position="241"/>
        <end position="346"/>
    </location>
</feature>